<reference evidence="3 5" key="5">
    <citation type="journal article" date="2023" name="Int. J. Syst. Evol. Microbiol.">
        <title>Sellimonas catena sp. nov., isolated from human faeces.</title>
        <authorList>
            <person name="Hisatomi A."/>
            <person name="Ohkuma M."/>
            <person name="Sakamoto M."/>
        </authorList>
    </citation>
    <scope>NUCLEOTIDE SEQUENCE [LARGE SCALE GENOMIC DNA]</scope>
    <source>
        <strain evidence="3 5">12EGH17</strain>
        <strain evidence="4">18CBH55</strain>
    </source>
</reference>
<evidence type="ECO:0000313" key="3">
    <source>
        <dbReference type="EMBL" id="GLG04492.1"/>
    </source>
</evidence>
<dbReference type="RefSeq" id="WP_281845867.1">
    <property type="nucleotide sequence ID" value="NZ_BSBO01000015.1"/>
</dbReference>
<keyword evidence="5" id="KW-1185">Reference proteome</keyword>
<comment type="caution">
    <text evidence="3">The sequence shown here is derived from an EMBL/GenBank/DDBJ whole genome shotgun (WGS) entry which is preliminary data.</text>
</comment>
<evidence type="ECO:0000256" key="2">
    <source>
        <dbReference type="ARBA" id="ARBA00022448"/>
    </source>
</evidence>
<dbReference type="SUPFAM" id="SSF53850">
    <property type="entry name" value="Periplasmic binding protein-like II"/>
    <property type="match status" value="1"/>
</dbReference>
<accession>A0A9W6FC77</accession>
<dbReference type="Proteomes" id="UP001145145">
    <property type="component" value="Unassembled WGS sequence"/>
</dbReference>
<reference evidence="3" key="2">
    <citation type="submission" date="2022-11" db="EMBL/GenBank/DDBJ databases">
        <title>Draft genome sequence of Sellimonas catena strain 12EGH17.</title>
        <authorList>
            <person name="Hisatomi A."/>
            <person name="Ohkuma M."/>
            <person name="Sakamoto M."/>
        </authorList>
    </citation>
    <scope>NUCLEOTIDE SEQUENCE</scope>
    <source>
        <strain evidence="3">12EGH17</strain>
    </source>
</reference>
<reference evidence="3" key="1">
    <citation type="submission" date="2022-11" db="EMBL/GenBank/DDBJ databases">
        <title>Draft genome sequence of Sellimonas catena strain 12EGH17.</title>
        <authorList>
            <person name="Atsushi H."/>
            <person name="Moriya O."/>
            <person name="Mitsuo S."/>
        </authorList>
    </citation>
    <scope>NUCLEOTIDE SEQUENCE</scope>
    <source>
        <strain evidence="3">12EGH17</strain>
    </source>
</reference>
<sequence>MKNMARRIIALGCVGILFTGMSGCEKQNGKENETVLTVITDPSIQKEVSSVADFMMKTEDIEINVKVLPTEENGRDAEIQKLQTQIMAGKGADVYLLDTNPDAAEVKTELFANPYQTMQSGALASLDEYMKTDSYWNDTTYNKKILNAGQYDGKQYIIPLSCYYYVLSGSNDIEKVTEETLGEWLEQAEKEDGSGLKEEIDGSLYLTAGRWYQPAADYETQQVLFDKEKWTAFAESFLSLQQEWLVDTVDNIEEQYQIQPIGSLTGGEEVYVKTIPELEGRKMASVMTYGAVGMSSDHKEKAYEFLMLFLNDKMQEKEDGIENIGQVFSTTDGIAVEKSEIRNWLSDCSDVTISAVEESFEELDGAYFITDVEKTLTSDIQKVVEWGVEPENGWEKFVSDLADRVWKQYEMQVKE</sequence>
<dbReference type="PANTHER" id="PTHR43649:SF29">
    <property type="entry name" value="OSMOPROTECTIVE COMPOUNDS-BINDING PROTEIN GGTB"/>
    <property type="match status" value="1"/>
</dbReference>
<dbReference type="PROSITE" id="PS51257">
    <property type="entry name" value="PROKAR_LIPOPROTEIN"/>
    <property type="match status" value="1"/>
</dbReference>
<comment type="similarity">
    <text evidence="1">Belongs to the bacterial solute-binding protein 1 family.</text>
</comment>
<reference evidence="4" key="4">
    <citation type="submission" date="2022-11" db="EMBL/GenBank/DDBJ databases">
        <title>Draft genome sequence of Sellimonas catena strain 18CBH55.</title>
        <authorList>
            <person name="Atsushi H."/>
            <person name="Moriya O."/>
            <person name="Mitsuo S."/>
        </authorList>
    </citation>
    <scope>NUCLEOTIDE SEQUENCE</scope>
    <source>
        <strain evidence="4">18CBH55</strain>
    </source>
</reference>
<proteinExistence type="inferred from homology"/>
<dbReference type="PANTHER" id="PTHR43649">
    <property type="entry name" value="ARABINOSE-BINDING PROTEIN-RELATED"/>
    <property type="match status" value="1"/>
</dbReference>
<dbReference type="Proteomes" id="UP001145094">
    <property type="component" value="Unassembled WGS sequence"/>
</dbReference>
<dbReference type="Gene3D" id="3.40.190.10">
    <property type="entry name" value="Periplasmic binding protein-like II"/>
    <property type="match status" value="1"/>
</dbReference>
<evidence type="ECO:0000313" key="4">
    <source>
        <dbReference type="EMBL" id="GLG91849.1"/>
    </source>
</evidence>
<evidence type="ECO:0000313" key="5">
    <source>
        <dbReference type="Proteomes" id="UP001145145"/>
    </source>
</evidence>
<organism evidence="3 5">
    <name type="scientific">Sellimonas catena</name>
    <dbReference type="NCBI Taxonomy" id="2994035"/>
    <lineage>
        <taxon>Bacteria</taxon>
        <taxon>Bacillati</taxon>
        <taxon>Bacillota</taxon>
        <taxon>Clostridia</taxon>
        <taxon>Lachnospirales</taxon>
        <taxon>Lachnospiraceae</taxon>
        <taxon>Sellimonas</taxon>
    </lineage>
</organism>
<dbReference type="InterPro" id="IPR050490">
    <property type="entry name" value="Bact_solute-bd_prot1"/>
</dbReference>
<protein>
    <recommendedName>
        <fullName evidence="6">Extracellular solute-binding protein</fullName>
    </recommendedName>
</protein>
<dbReference type="EMBL" id="BSBO01000015">
    <property type="protein sequence ID" value="GLG04492.1"/>
    <property type="molecule type" value="Genomic_DNA"/>
</dbReference>
<dbReference type="EMBL" id="BSCH01000028">
    <property type="protein sequence ID" value="GLG91849.1"/>
    <property type="molecule type" value="Genomic_DNA"/>
</dbReference>
<evidence type="ECO:0008006" key="6">
    <source>
        <dbReference type="Google" id="ProtNLM"/>
    </source>
</evidence>
<name>A0A9W6FC77_9FIRM</name>
<dbReference type="AlphaFoldDB" id="A0A9W6FC77"/>
<evidence type="ECO:0000256" key="1">
    <source>
        <dbReference type="ARBA" id="ARBA00008520"/>
    </source>
</evidence>
<keyword evidence="2" id="KW-0813">Transport</keyword>
<gene>
    <name evidence="3" type="ORF">Selli1_16660</name>
    <name evidence="4" type="ORF">Selli2_32760</name>
</gene>
<reference evidence="4" key="3">
    <citation type="submission" date="2022-11" db="EMBL/GenBank/DDBJ databases">
        <title>Draft genome sequence of Sellimonas catena strain 18CBH55.</title>
        <authorList>
            <person name="Hisatomi A."/>
            <person name="Ohkuma M."/>
            <person name="Sakamoto M."/>
        </authorList>
    </citation>
    <scope>NUCLEOTIDE SEQUENCE</scope>
    <source>
        <strain evidence="4">18CBH55</strain>
    </source>
</reference>